<keyword evidence="1" id="KW-0732">Signal</keyword>
<evidence type="ECO:0000256" key="1">
    <source>
        <dbReference type="SAM" id="SignalP"/>
    </source>
</evidence>
<dbReference type="EMBL" id="MOCA01000001">
    <property type="protein sequence ID" value="ROO02889.1"/>
    <property type="molecule type" value="Genomic_DNA"/>
</dbReference>
<evidence type="ECO:0000313" key="3">
    <source>
        <dbReference type="Proteomes" id="UP000284207"/>
    </source>
</evidence>
<evidence type="ECO:0000313" key="2">
    <source>
        <dbReference type="EMBL" id="ROO02889.1"/>
    </source>
</evidence>
<gene>
    <name evidence="2" type="ORF">BK674_00830</name>
</gene>
<comment type="caution">
    <text evidence="2">The sequence shown here is derived from an EMBL/GenBank/DDBJ whole genome shotgun (WGS) entry which is preliminary data.</text>
</comment>
<sequence length="125" mass="13552">MNNALKYLLLSFGMALTGQAEAQVPGLAHCTRSANLLACVDAEGNAYSVNTVGTTLYLRGFEKNGHRYWAQTNSRFGQLTFFTGIASDGEAWVGYTRRVGWTTINRFSSSGGSSARFTCSRMTGC</sequence>
<dbReference type="Proteomes" id="UP000284207">
    <property type="component" value="Unassembled WGS sequence"/>
</dbReference>
<feature type="signal peptide" evidence="1">
    <location>
        <begin position="1"/>
        <end position="22"/>
    </location>
</feature>
<dbReference type="RefSeq" id="WP_123417674.1">
    <property type="nucleotide sequence ID" value="NZ_MOCA01000001.1"/>
</dbReference>
<accession>A0A423NXA3</accession>
<organism evidence="2 3">
    <name type="scientific">Pseudomonas moraviensis</name>
    <dbReference type="NCBI Taxonomy" id="321662"/>
    <lineage>
        <taxon>Bacteria</taxon>
        <taxon>Pseudomonadati</taxon>
        <taxon>Pseudomonadota</taxon>
        <taxon>Gammaproteobacteria</taxon>
        <taxon>Pseudomonadales</taxon>
        <taxon>Pseudomonadaceae</taxon>
        <taxon>Pseudomonas</taxon>
    </lineage>
</organism>
<reference evidence="2 3" key="1">
    <citation type="submission" date="2016-10" db="EMBL/GenBank/DDBJ databases">
        <title>Comparative genome analysis of multiple Pseudomonas spp. focuses on biocontrol and plant growth promoting traits.</title>
        <authorList>
            <person name="Tao X.-Y."/>
            <person name="Taylor C.G."/>
        </authorList>
    </citation>
    <scope>NUCLEOTIDE SEQUENCE [LARGE SCALE GENOMIC DNA]</scope>
    <source>
        <strain evidence="2 3">36B3</strain>
    </source>
</reference>
<name>A0A423NXA3_9PSED</name>
<protein>
    <submittedName>
        <fullName evidence="2">Glutamine synthetase</fullName>
    </submittedName>
</protein>
<proteinExistence type="predicted"/>
<feature type="chain" id="PRO_5019430291" evidence="1">
    <location>
        <begin position="23"/>
        <end position="125"/>
    </location>
</feature>
<dbReference type="AlphaFoldDB" id="A0A423NXA3"/>